<dbReference type="GO" id="GO:0008083">
    <property type="term" value="F:growth factor activity"/>
    <property type="evidence" value="ECO:0007669"/>
    <property type="project" value="TreeGrafter"/>
</dbReference>
<dbReference type="InterPro" id="IPR001304">
    <property type="entry name" value="C-type_lectin-like"/>
</dbReference>
<proteinExistence type="predicted"/>
<dbReference type="Pfam" id="PF00059">
    <property type="entry name" value="Lectin_C"/>
    <property type="match status" value="2"/>
</dbReference>
<dbReference type="InterPro" id="IPR016187">
    <property type="entry name" value="CTDL_fold"/>
</dbReference>
<evidence type="ECO:0000256" key="4">
    <source>
        <dbReference type="ARBA" id="ARBA00022734"/>
    </source>
</evidence>
<evidence type="ECO:0000256" key="3">
    <source>
        <dbReference type="ARBA" id="ARBA00022729"/>
    </source>
</evidence>
<dbReference type="CDD" id="cd00037">
    <property type="entry name" value="CLECT"/>
    <property type="match status" value="2"/>
</dbReference>
<feature type="domain" description="C-type lectin" evidence="6">
    <location>
        <begin position="212"/>
        <end position="325"/>
    </location>
</feature>
<dbReference type="GeneID" id="106168655"/>
<dbReference type="SMART" id="SM00034">
    <property type="entry name" value="CLECT"/>
    <property type="match status" value="2"/>
</dbReference>
<reference evidence="8" key="1">
    <citation type="submission" date="2025-08" db="UniProtKB">
        <authorList>
            <consortium name="RefSeq"/>
        </authorList>
    </citation>
    <scope>IDENTIFICATION</scope>
    <source>
        <tissue evidence="8">Gonads</tissue>
    </source>
</reference>
<keyword evidence="7" id="KW-1185">Reference proteome</keyword>
<comment type="subcellular location">
    <subcellularLocation>
        <location evidence="1">Secreted</location>
    </subcellularLocation>
</comment>
<dbReference type="PANTHER" id="PTHR22799">
    <property type="entry name" value="TETRANECTIN-RELATED"/>
    <property type="match status" value="1"/>
</dbReference>
<keyword evidence="4" id="KW-0430">Lectin</keyword>
<protein>
    <submittedName>
        <fullName evidence="8">Macrophage mannose receptor 1-like</fullName>
    </submittedName>
</protein>
<dbReference type="PANTHER" id="PTHR22799:SF1">
    <property type="entry name" value="C-TYPE LECTIN DOMAIN FAMILY 11 MEMBER A"/>
    <property type="match status" value="1"/>
</dbReference>
<dbReference type="OrthoDB" id="6285913at2759"/>
<dbReference type="PROSITE" id="PS00615">
    <property type="entry name" value="C_TYPE_LECTIN_1"/>
    <property type="match status" value="1"/>
</dbReference>
<dbReference type="STRING" id="7574.A0A1S3IYH3"/>
<feature type="domain" description="C-type lectin" evidence="6">
    <location>
        <begin position="60"/>
        <end position="176"/>
    </location>
</feature>
<dbReference type="PROSITE" id="PS50041">
    <property type="entry name" value="C_TYPE_LECTIN_2"/>
    <property type="match status" value="2"/>
</dbReference>
<gene>
    <name evidence="8" type="primary">LOC106168655</name>
</gene>
<evidence type="ECO:0000256" key="1">
    <source>
        <dbReference type="ARBA" id="ARBA00004613"/>
    </source>
</evidence>
<dbReference type="GO" id="GO:0005615">
    <property type="term" value="C:extracellular space"/>
    <property type="evidence" value="ECO:0007669"/>
    <property type="project" value="TreeGrafter"/>
</dbReference>
<keyword evidence="5" id="KW-1015">Disulfide bond</keyword>
<dbReference type="InterPro" id="IPR051663">
    <property type="entry name" value="CLec_Tetranectin-domain"/>
</dbReference>
<dbReference type="AlphaFoldDB" id="A0A1S3IYH3"/>
<dbReference type="KEGG" id="lak:106168655"/>
<keyword evidence="2" id="KW-0964">Secreted</keyword>
<dbReference type="SUPFAM" id="SSF56436">
    <property type="entry name" value="C-type lectin-like"/>
    <property type="match status" value="2"/>
</dbReference>
<name>A0A1S3IYH3_LINAN</name>
<dbReference type="Gene3D" id="3.10.100.10">
    <property type="entry name" value="Mannose-Binding Protein A, subunit A"/>
    <property type="match status" value="2"/>
</dbReference>
<evidence type="ECO:0000313" key="8">
    <source>
        <dbReference type="RefSeq" id="XP_013403252.1"/>
    </source>
</evidence>
<organism evidence="7 8">
    <name type="scientific">Lingula anatina</name>
    <name type="common">Brachiopod</name>
    <name type="synonym">Lingula unguis</name>
    <dbReference type="NCBI Taxonomy" id="7574"/>
    <lineage>
        <taxon>Eukaryota</taxon>
        <taxon>Metazoa</taxon>
        <taxon>Spiralia</taxon>
        <taxon>Lophotrochozoa</taxon>
        <taxon>Brachiopoda</taxon>
        <taxon>Linguliformea</taxon>
        <taxon>Lingulata</taxon>
        <taxon>Lingulida</taxon>
        <taxon>Linguloidea</taxon>
        <taxon>Lingulidae</taxon>
        <taxon>Lingula</taxon>
    </lineage>
</organism>
<evidence type="ECO:0000256" key="5">
    <source>
        <dbReference type="ARBA" id="ARBA00023157"/>
    </source>
</evidence>
<evidence type="ECO:0000313" key="7">
    <source>
        <dbReference type="Proteomes" id="UP000085678"/>
    </source>
</evidence>
<sequence length="326" mass="36018">MATGGGTLRMEIRWTIQHGGSLSRMAEMEKTVWSSLQTGNGTTGLATASDSSSVKAPSVYTYVPIDLSYSAATVYCRERGAHLATAETREELSVLYAIWQQAPGGACAGCRLWLGADDIAQNGDWRWNAANGDPVEYSAWKLTEPNGGDSENCMEFFPDETWNDRTCSTLRHFICEGDFEHLEPKLSGTAAADILEMSEQQVTCSQSPPAVYTYVHIALTYSEATEYCRANGTHLATAETMKGLSILYAFWKQIPGAGTRLWMGADDIAQNGDWRWTAADGDPVDYYNWRLDEPNGGDRENCMELYTDGGWNDLLCSRLKHFICEG</sequence>
<dbReference type="InParanoid" id="A0A1S3IYH3"/>
<accession>A0A1S3IYH3</accession>
<keyword evidence="3" id="KW-0732">Signal</keyword>
<dbReference type="InterPro" id="IPR018378">
    <property type="entry name" value="C-type_lectin_CS"/>
</dbReference>
<dbReference type="GO" id="GO:0030246">
    <property type="term" value="F:carbohydrate binding"/>
    <property type="evidence" value="ECO:0007669"/>
    <property type="project" value="UniProtKB-KW"/>
</dbReference>
<dbReference type="Proteomes" id="UP000085678">
    <property type="component" value="Unplaced"/>
</dbReference>
<evidence type="ECO:0000259" key="6">
    <source>
        <dbReference type="PROSITE" id="PS50041"/>
    </source>
</evidence>
<evidence type="ECO:0000256" key="2">
    <source>
        <dbReference type="ARBA" id="ARBA00022525"/>
    </source>
</evidence>
<dbReference type="RefSeq" id="XP_013403252.1">
    <property type="nucleotide sequence ID" value="XM_013547798.1"/>
</dbReference>
<dbReference type="InterPro" id="IPR016186">
    <property type="entry name" value="C-type_lectin-like/link_sf"/>
</dbReference>